<feature type="transmembrane region" description="Helical" evidence="1">
    <location>
        <begin position="118"/>
        <end position="138"/>
    </location>
</feature>
<keyword evidence="1" id="KW-1133">Transmembrane helix</keyword>
<dbReference type="Proteomes" id="UP000005408">
    <property type="component" value="Unassembled WGS sequence"/>
</dbReference>
<organism evidence="2 3">
    <name type="scientific">Magallana gigas</name>
    <name type="common">Pacific oyster</name>
    <name type="synonym">Crassostrea gigas</name>
    <dbReference type="NCBI Taxonomy" id="29159"/>
    <lineage>
        <taxon>Eukaryota</taxon>
        <taxon>Metazoa</taxon>
        <taxon>Spiralia</taxon>
        <taxon>Lophotrochozoa</taxon>
        <taxon>Mollusca</taxon>
        <taxon>Bivalvia</taxon>
        <taxon>Autobranchia</taxon>
        <taxon>Pteriomorphia</taxon>
        <taxon>Ostreida</taxon>
        <taxon>Ostreoidea</taxon>
        <taxon>Ostreidae</taxon>
        <taxon>Magallana</taxon>
    </lineage>
</organism>
<evidence type="ECO:0000256" key="1">
    <source>
        <dbReference type="SAM" id="Phobius"/>
    </source>
</evidence>
<dbReference type="AlphaFoldDB" id="A0A8W8K9D0"/>
<evidence type="ECO:0000313" key="2">
    <source>
        <dbReference type="EnsemblMetazoa" id="G22662.3:cds"/>
    </source>
</evidence>
<protein>
    <submittedName>
        <fullName evidence="2">Uncharacterized protein</fullName>
    </submittedName>
</protein>
<keyword evidence="1" id="KW-0472">Membrane</keyword>
<sequence>CQCIESKCIFYSYLFPEKSNVQSPPVDSKTNPKAYALKAVDTYSPPDTTPVVTKYVNTSFLHGTKYVNTTFQHGTKYVTTRFRHRIPQKLSLQDNSTEASLRSNIQEVIWKLQIRDCVVIFLIVLFALSATVIGVKMCQRTRERNSQFNYKRLAAEKQLNSEDFFFENDYSDVSMKTPVLTDCKV</sequence>
<proteinExistence type="predicted"/>
<dbReference type="EnsemblMetazoa" id="G22662.3">
    <property type="protein sequence ID" value="G22662.3:cds"/>
    <property type="gene ID" value="G22662"/>
</dbReference>
<reference evidence="2" key="1">
    <citation type="submission" date="2022-08" db="UniProtKB">
        <authorList>
            <consortium name="EnsemblMetazoa"/>
        </authorList>
    </citation>
    <scope>IDENTIFICATION</scope>
    <source>
        <strain evidence="2">05x7-T-G4-1.051#20</strain>
    </source>
</reference>
<accession>A0A8W8K9D0</accession>
<evidence type="ECO:0000313" key="3">
    <source>
        <dbReference type="Proteomes" id="UP000005408"/>
    </source>
</evidence>
<name>A0A8W8K9D0_MAGGI</name>
<keyword evidence="1" id="KW-0812">Transmembrane</keyword>
<keyword evidence="3" id="KW-1185">Reference proteome</keyword>